<proteinExistence type="predicted"/>
<evidence type="ECO:0000256" key="1">
    <source>
        <dbReference type="ARBA" id="ARBA00004429"/>
    </source>
</evidence>
<keyword evidence="3" id="KW-1003">Cell membrane</keyword>
<dbReference type="GO" id="GO:0005886">
    <property type="term" value="C:plasma membrane"/>
    <property type="evidence" value="ECO:0007669"/>
    <property type="project" value="UniProtKB-SubCell"/>
</dbReference>
<keyword evidence="5 8" id="KW-0812">Transmembrane</keyword>
<comment type="subcellular location">
    <subcellularLocation>
        <location evidence="1">Cell inner membrane</location>
        <topology evidence="1">Multi-pass membrane protein</topology>
    </subcellularLocation>
</comment>
<dbReference type="PANTHER" id="PTHR35011:SF4">
    <property type="entry name" value="SLL1102 PROTEIN"/>
    <property type="match status" value="1"/>
</dbReference>
<name>A0A381TKC3_9ZZZZ</name>
<feature type="transmembrane region" description="Helical" evidence="8">
    <location>
        <begin position="88"/>
        <end position="110"/>
    </location>
</feature>
<evidence type="ECO:0000256" key="6">
    <source>
        <dbReference type="ARBA" id="ARBA00022989"/>
    </source>
</evidence>
<dbReference type="Pfam" id="PF04290">
    <property type="entry name" value="DctQ"/>
    <property type="match status" value="1"/>
</dbReference>
<keyword evidence="7 8" id="KW-0472">Membrane</keyword>
<feature type="domain" description="Tripartite ATP-independent periplasmic transporters DctQ component" evidence="9">
    <location>
        <begin position="96"/>
        <end position="227"/>
    </location>
</feature>
<dbReference type="PANTHER" id="PTHR35011">
    <property type="entry name" value="2,3-DIKETO-L-GULONATE TRAP TRANSPORTER SMALL PERMEASE PROTEIN YIAM"/>
    <property type="match status" value="1"/>
</dbReference>
<dbReference type="InterPro" id="IPR055348">
    <property type="entry name" value="DctQ"/>
</dbReference>
<dbReference type="EMBL" id="UINC01004744">
    <property type="protein sequence ID" value="SVA16555.1"/>
    <property type="molecule type" value="Genomic_DNA"/>
</dbReference>
<evidence type="ECO:0000256" key="5">
    <source>
        <dbReference type="ARBA" id="ARBA00022692"/>
    </source>
</evidence>
<evidence type="ECO:0000256" key="2">
    <source>
        <dbReference type="ARBA" id="ARBA00022448"/>
    </source>
</evidence>
<evidence type="ECO:0000313" key="10">
    <source>
        <dbReference type="EMBL" id="SVA16555.1"/>
    </source>
</evidence>
<evidence type="ECO:0000259" key="9">
    <source>
        <dbReference type="Pfam" id="PF04290"/>
    </source>
</evidence>
<feature type="transmembrane region" description="Helical" evidence="8">
    <location>
        <begin position="116"/>
        <end position="137"/>
    </location>
</feature>
<feature type="transmembrane region" description="Helical" evidence="8">
    <location>
        <begin position="158"/>
        <end position="180"/>
    </location>
</feature>
<gene>
    <name evidence="10" type="ORF">METZ01_LOCUS69409</name>
</gene>
<accession>A0A381TKC3</accession>
<reference evidence="10" key="1">
    <citation type="submission" date="2018-05" db="EMBL/GenBank/DDBJ databases">
        <authorList>
            <person name="Lanie J.A."/>
            <person name="Ng W.-L."/>
            <person name="Kazmierczak K.M."/>
            <person name="Andrzejewski T.M."/>
            <person name="Davidsen T.M."/>
            <person name="Wayne K.J."/>
            <person name="Tettelin H."/>
            <person name="Glass J.I."/>
            <person name="Rusch D."/>
            <person name="Podicherti R."/>
            <person name="Tsui H.-C.T."/>
            <person name="Winkler M.E."/>
        </authorList>
    </citation>
    <scope>NUCLEOTIDE SEQUENCE</scope>
</reference>
<evidence type="ECO:0000256" key="8">
    <source>
        <dbReference type="SAM" id="Phobius"/>
    </source>
</evidence>
<protein>
    <recommendedName>
        <fullName evidence="9">Tripartite ATP-independent periplasmic transporters DctQ component domain-containing protein</fullName>
    </recommendedName>
</protein>
<dbReference type="InterPro" id="IPR007387">
    <property type="entry name" value="TRAP_DctQ"/>
</dbReference>
<evidence type="ECO:0000256" key="4">
    <source>
        <dbReference type="ARBA" id="ARBA00022519"/>
    </source>
</evidence>
<sequence>MLEVFGNYFSFIGDIFRFFAKAYFKEPAFFFSRVLEAPTSSFYELLFVLFLLGVVVALAWGVVAGIARRSLLPFIQAVETYVRLFGKIGAWVITILVISMVYEVIARYVFHAPTKWAFEVAYMLMGTVFMFGIAYCLQMRRHIRVDFLFDQVNDKTKAIIDLVGYMVLVPMLLWLTAGLWDYFFQAYRVDETSGESAWNPIIWPFKFTFVVAFVLLLLQVMMEVLKNILTLAGRKVPPPPPVEGLG</sequence>
<organism evidence="10">
    <name type="scientific">marine metagenome</name>
    <dbReference type="NCBI Taxonomy" id="408172"/>
    <lineage>
        <taxon>unclassified sequences</taxon>
        <taxon>metagenomes</taxon>
        <taxon>ecological metagenomes</taxon>
    </lineage>
</organism>
<evidence type="ECO:0000256" key="7">
    <source>
        <dbReference type="ARBA" id="ARBA00023136"/>
    </source>
</evidence>
<feature type="transmembrane region" description="Helical" evidence="8">
    <location>
        <begin position="200"/>
        <end position="218"/>
    </location>
</feature>
<keyword evidence="4" id="KW-0997">Cell inner membrane</keyword>
<feature type="transmembrane region" description="Helical" evidence="8">
    <location>
        <begin position="45"/>
        <end position="67"/>
    </location>
</feature>
<evidence type="ECO:0000256" key="3">
    <source>
        <dbReference type="ARBA" id="ARBA00022475"/>
    </source>
</evidence>
<dbReference type="AlphaFoldDB" id="A0A381TKC3"/>
<keyword evidence="6 8" id="KW-1133">Transmembrane helix</keyword>
<keyword evidence="2" id="KW-0813">Transport</keyword>